<dbReference type="GO" id="GO:0098552">
    <property type="term" value="C:side of membrane"/>
    <property type="evidence" value="ECO:0007669"/>
    <property type="project" value="UniProtKB-KW"/>
</dbReference>
<keyword evidence="1" id="KW-0479">Metal-binding</keyword>
<keyword evidence="1" id="KW-0336">GPI-anchor</keyword>
<comment type="subcellular location">
    <subcellularLocation>
        <location evidence="1">Membrane</location>
        <topology evidence="1">Lipid-anchor</topology>
        <topology evidence="1">GPI-anchor</topology>
    </subcellularLocation>
</comment>
<keyword evidence="1" id="KW-0449">Lipoprotein</keyword>
<comment type="catalytic activity">
    <reaction evidence="1">
        <text>an L-aminoacyl-L-amino acid + H2O = 2 an L-alpha-amino acid</text>
        <dbReference type="Rhea" id="RHEA:48940"/>
        <dbReference type="ChEBI" id="CHEBI:15377"/>
        <dbReference type="ChEBI" id="CHEBI:59869"/>
        <dbReference type="ChEBI" id="CHEBI:77460"/>
        <dbReference type="EC" id="3.4.13.19"/>
    </reaction>
</comment>
<keyword evidence="1" id="KW-0325">Glycoprotein</keyword>
<keyword evidence="1" id="KW-0645">Protease</keyword>
<dbReference type="InterPro" id="IPR032466">
    <property type="entry name" value="Metal_Hydrolase"/>
</dbReference>
<dbReference type="PROSITE" id="PS00869">
    <property type="entry name" value="RENAL_DIPEPTIDASE_1"/>
    <property type="match status" value="1"/>
</dbReference>
<keyword evidence="1" id="KW-0482">Metalloprotease</keyword>
<keyword evidence="1" id="KW-0224">Dipeptidase</keyword>
<dbReference type="CDD" id="cd01301">
    <property type="entry name" value="rDP_like"/>
    <property type="match status" value="1"/>
</dbReference>
<dbReference type="PANTHER" id="PTHR10443:SF12">
    <property type="entry name" value="DIPEPTIDASE"/>
    <property type="match status" value="1"/>
</dbReference>
<keyword evidence="1" id="KW-0862">Zinc</keyword>
<comment type="subunit">
    <text evidence="1">Homodimer; disulfide-linked.</text>
</comment>
<reference evidence="2" key="1">
    <citation type="journal article" date="2010" name="Science">
        <title>Plasticity of animal genome architecture unmasked by rapid evolution of a pelagic tunicate.</title>
        <authorList>
            <person name="Denoeud F."/>
            <person name="Henriet S."/>
            <person name="Mungpakdee S."/>
            <person name="Aury J.M."/>
            <person name="Da Silva C."/>
            <person name="Brinkmann H."/>
            <person name="Mikhaleva J."/>
            <person name="Olsen L.C."/>
            <person name="Jubin C."/>
            <person name="Canestro C."/>
            <person name="Bouquet J.M."/>
            <person name="Danks G."/>
            <person name="Poulain J."/>
            <person name="Campsteijn C."/>
            <person name="Adamski M."/>
            <person name="Cross I."/>
            <person name="Yadetie F."/>
            <person name="Muffato M."/>
            <person name="Louis A."/>
            <person name="Butcher S."/>
            <person name="Tsagkogeorga G."/>
            <person name="Konrad A."/>
            <person name="Singh S."/>
            <person name="Jensen M.F."/>
            <person name="Cong E.H."/>
            <person name="Eikeseth-Otteraa H."/>
            <person name="Noel B."/>
            <person name="Anthouard V."/>
            <person name="Porcel B.M."/>
            <person name="Kachouri-Lafond R."/>
            <person name="Nishino A."/>
            <person name="Ugolini M."/>
            <person name="Chourrout P."/>
            <person name="Nishida H."/>
            <person name="Aasland R."/>
            <person name="Huzurbazar S."/>
            <person name="Westhof E."/>
            <person name="Delsuc F."/>
            <person name="Lehrach H."/>
            <person name="Reinhardt R."/>
            <person name="Weissenbach J."/>
            <person name="Roy S.W."/>
            <person name="Artiguenave F."/>
            <person name="Postlethwait J.H."/>
            <person name="Manak J.R."/>
            <person name="Thompson E.M."/>
            <person name="Jaillon O."/>
            <person name="Du Pasquier L."/>
            <person name="Boudinot P."/>
            <person name="Liberles D.A."/>
            <person name="Volff J.N."/>
            <person name="Philippe H."/>
            <person name="Lenhard B."/>
            <person name="Roest Crollius H."/>
            <person name="Wincker P."/>
            <person name="Chourrout D."/>
        </authorList>
    </citation>
    <scope>NUCLEOTIDE SEQUENCE [LARGE SCALE GENOMIC DNA]</scope>
</reference>
<sequence length="497" mass="55811">MKLFGVVAASLASARFVDIIDTHSILPWDRLSRNRDVEKKKKPECLKNYTSPSNDALNKAHKYLEGHGVFDGHNDLPMTYTYLKPKNQDLSKINLYEREPPGQPDPNIWPQNSQTTIPLAKEGKLRAQFWSIYWGCSANGKDAVLWALEQIDVAKRMIAKHDEFIVPKTGSRRDKDFSKAISIASIMGLEGGHMIGESLAVLRQFYDLGVRYMTLTHSCDLPWVTSSNADDKTDVGLSEFGVKVVKEMNRMGMIVDLSHVSSQTMRDALGNVTAPVMFSHSSARAIADHPRNVPDDVLELVKRNNGVVMVVFYAGFVKRGAVEYDENGNTIEICISADDVVDHMIHIGYVIFTSYTSPKTSLTIVSLLRELIGWDHVGIGADYNGAEDFPYDGEGKLIERLENKSQVYTEKDIESIVQRVASDNILRVWKDVEIEAGRLQAKIEPDWSWIPENDRTWDESNTYSCKSGRDWPELEEDKDNSASVASVGLFLLIASLF</sequence>
<dbReference type="Proteomes" id="UP000011014">
    <property type="component" value="Unassembled WGS sequence"/>
</dbReference>
<keyword evidence="1" id="KW-0472">Membrane</keyword>
<comment type="similarity">
    <text evidence="1">Belongs to the metallo-dependent hydrolases superfamily. Peptidase M19 family.</text>
</comment>
<organism evidence="2">
    <name type="scientific">Oikopleura dioica</name>
    <name type="common">Tunicate</name>
    <dbReference type="NCBI Taxonomy" id="34765"/>
    <lineage>
        <taxon>Eukaryota</taxon>
        <taxon>Metazoa</taxon>
        <taxon>Chordata</taxon>
        <taxon>Tunicata</taxon>
        <taxon>Appendicularia</taxon>
        <taxon>Copelata</taxon>
        <taxon>Oikopleuridae</taxon>
        <taxon>Oikopleura</taxon>
    </lineage>
</organism>
<dbReference type="AlphaFoldDB" id="E4Z040"/>
<evidence type="ECO:0000313" key="2">
    <source>
        <dbReference type="EMBL" id="CBY41068.1"/>
    </source>
</evidence>
<dbReference type="SUPFAM" id="SSF51556">
    <property type="entry name" value="Metallo-dependent hydrolases"/>
    <property type="match status" value="1"/>
</dbReference>
<dbReference type="PROSITE" id="PS51365">
    <property type="entry name" value="RENAL_DIPEPTIDASE_2"/>
    <property type="match status" value="1"/>
</dbReference>
<dbReference type="EMBL" id="FN656252">
    <property type="protein sequence ID" value="CBY41068.1"/>
    <property type="molecule type" value="Genomic_DNA"/>
</dbReference>
<comment type="cofactor">
    <cofactor evidence="1">
        <name>Zn(2+)</name>
        <dbReference type="ChEBI" id="CHEBI:29105"/>
    </cofactor>
</comment>
<evidence type="ECO:0000256" key="1">
    <source>
        <dbReference type="RuleBase" id="RU341113"/>
    </source>
</evidence>
<dbReference type="GO" id="GO:0046872">
    <property type="term" value="F:metal ion binding"/>
    <property type="evidence" value="ECO:0007669"/>
    <property type="project" value="UniProtKB-UniRule"/>
</dbReference>
<dbReference type="PANTHER" id="PTHR10443">
    <property type="entry name" value="MICROSOMAL DIPEPTIDASE"/>
    <property type="match status" value="1"/>
</dbReference>
<keyword evidence="1" id="KW-1015">Disulfide bond</keyword>
<dbReference type="InterPro" id="IPR000180">
    <property type="entry name" value="Dipep_AS"/>
</dbReference>
<accession>E4Z040</accession>
<name>E4Z040_OIKDI</name>
<dbReference type="InterPro" id="IPR008257">
    <property type="entry name" value="Pept_M19"/>
</dbReference>
<gene>
    <name evidence="2" type="ORF">GSOID_T00023116001</name>
</gene>
<dbReference type="GO" id="GO:0070573">
    <property type="term" value="F:metallodipeptidase activity"/>
    <property type="evidence" value="ECO:0007669"/>
    <property type="project" value="InterPro"/>
</dbReference>
<dbReference type="Gene3D" id="3.20.20.140">
    <property type="entry name" value="Metal-dependent hydrolases"/>
    <property type="match status" value="1"/>
</dbReference>
<protein>
    <recommendedName>
        <fullName evidence="1">Dipeptidase</fullName>
        <ecNumber evidence="1">3.4.13.19</ecNumber>
    </recommendedName>
</protein>
<proteinExistence type="inferred from homology"/>
<dbReference type="EC" id="3.4.13.19" evidence="1"/>
<keyword evidence="1" id="KW-0378">Hydrolase</keyword>
<dbReference type="Pfam" id="PF01244">
    <property type="entry name" value="Peptidase_M19"/>
    <property type="match status" value="1"/>
</dbReference>
<dbReference type="GO" id="GO:0006508">
    <property type="term" value="P:proteolysis"/>
    <property type="evidence" value="ECO:0007669"/>
    <property type="project" value="UniProtKB-KW"/>
</dbReference>